<keyword evidence="1 10" id="KW-0813">Transport</keyword>
<feature type="transmembrane region" description="Helical" evidence="10">
    <location>
        <begin position="173"/>
        <end position="198"/>
    </location>
</feature>
<feature type="transmembrane region" description="Helical" evidence="10">
    <location>
        <begin position="205"/>
        <end position="222"/>
    </location>
</feature>
<evidence type="ECO:0000256" key="10">
    <source>
        <dbReference type="HAMAP-Rule" id="MF_00462"/>
    </source>
</evidence>
<accession>D9QV18</accession>
<evidence type="ECO:0000256" key="1">
    <source>
        <dbReference type="ARBA" id="ARBA00022448"/>
    </source>
</evidence>
<dbReference type="Proteomes" id="UP000001661">
    <property type="component" value="Chromosome"/>
</dbReference>
<keyword evidence="8 10" id="KW-1133">Transmembrane helix</keyword>
<keyword evidence="6 10" id="KW-1278">Translocase</keyword>
<feature type="transmembrane region" description="Helical" evidence="10">
    <location>
        <begin position="122"/>
        <end position="141"/>
    </location>
</feature>
<feature type="transmembrane region" description="Helical" evidence="10">
    <location>
        <begin position="228"/>
        <end position="245"/>
    </location>
</feature>
<keyword evidence="3 10" id="KW-0285">Flavoprotein</keyword>
<evidence type="ECO:0000256" key="9">
    <source>
        <dbReference type="ARBA" id="ARBA00023136"/>
    </source>
</evidence>
<dbReference type="PANTHER" id="PTHR30578:SF0">
    <property type="entry name" value="ION-TRANSLOCATING OXIDOREDUCTASE COMPLEX SUBUNIT D"/>
    <property type="match status" value="1"/>
</dbReference>
<dbReference type="NCBIfam" id="TIGR01946">
    <property type="entry name" value="rnfD"/>
    <property type="match status" value="1"/>
</dbReference>
<gene>
    <name evidence="10" type="primary">rnfD</name>
    <name evidence="11" type="ordered locus">Acear_0534</name>
</gene>
<dbReference type="OrthoDB" id="9776359at2"/>
<evidence type="ECO:0000313" key="11">
    <source>
        <dbReference type="EMBL" id="ADL12077.1"/>
    </source>
</evidence>
<organism evidence="11 12">
    <name type="scientific">Acetohalobium arabaticum (strain ATCC 49924 / DSM 5501 / Z-7288)</name>
    <dbReference type="NCBI Taxonomy" id="574087"/>
    <lineage>
        <taxon>Bacteria</taxon>
        <taxon>Bacillati</taxon>
        <taxon>Bacillota</taxon>
        <taxon>Clostridia</taxon>
        <taxon>Halanaerobiales</taxon>
        <taxon>Halobacteroidaceae</taxon>
        <taxon>Acetohalobium</taxon>
    </lineage>
</organism>
<keyword evidence="5 10" id="KW-0812">Transmembrane</keyword>
<comment type="subunit">
    <text evidence="10">The complex is composed of six subunits: RnfA, RnfB, RnfC, RnfD, RnfE and RnfG.</text>
</comment>
<dbReference type="InterPro" id="IPR011303">
    <property type="entry name" value="RnfD_bac"/>
</dbReference>
<keyword evidence="2 10" id="KW-0597">Phosphoprotein</keyword>
<feature type="transmembrane region" description="Helical" evidence="10">
    <location>
        <begin position="257"/>
        <end position="274"/>
    </location>
</feature>
<sequence>MSNKRDLVVTSSPHVSDDDSVSKIMYNVVLALMPATILAVRTFGLHALWVILTCCVTALAGEAAVQRMRGVQVTIQDGSALVTGLLLALSLPPGLPLWMAVVGTLVAIILGKQIFGGLGYNYFNPALLGRAFLLASFPVMMTNWQKPFVDAQAQATPLNLMKMQGEATPYYDLFMGTISGSLGEVSALAVLLGGLYLLYKGYIDWRIPLSYLGTIAVFMTILGEDPVFHLLAGSVLIGAFFYATDMVTTPITKKGRWIFGVGAGILLVLIRIFGGYPEGVLYSILLMNMCVPIIDRYTVPSVFGEVTE</sequence>
<protein>
    <recommendedName>
        <fullName evidence="10">Ion-translocating oxidoreductase complex subunit D</fullName>
        <ecNumber evidence="10">7.-.-.-</ecNumber>
    </recommendedName>
    <alternativeName>
        <fullName evidence="10">Rnf electron transport complex subunit D</fullName>
    </alternativeName>
</protein>
<evidence type="ECO:0000256" key="2">
    <source>
        <dbReference type="ARBA" id="ARBA00022553"/>
    </source>
</evidence>
<name>D9QV18_ACEAZ</name>
<dbReference type="HAMAP" id="MF_00462">
    <property type="entry name" value="RsxD_RnfD"/>
    <property type="match status" value="1"/>
</dbReference>
<feature type="transmembrane region" description="Helical" evidence="10">
    <location>
        <begin position="47"/>
        <end position="65"/>
    </location>
</feature>
<dbReference type="STRING" id="574087.Acear_0534"/>
<dbReference type="PANTHER" id="PTHR30578">
    <property type="entry name" value="ELECTRON TRANSPORT COMPLEX PROTEIN RNFD"/>
    <property type="match status" value="1"/>
</dbReference>
<evidence type="ECO:0000256" key="6">
    <source>
        <dbReference type="ARBA" id="ARBA00022967"/>
    </source>
</evidence>
<dbReference type="EC" id="7.-.-.-" evidence="10"/>
<dbReference type="GO" id="GO:0022900">
    <property type="term" value="P:electron transport chain"/>
    <property type="evidence" value="ECO:0007669"/>
    <property type="project" value="UniProtKB-UniRule"/>
</dbReference>
<keyword evidence="4 10" id="KW-0288">FMN</keyword>
<dbReference type="GO" id="GO:0005886">
    <property type="term" value="C:plasma membrane"/>
    <property type="evidence" value="ECO:0007669"/>
    <property type="project" value="UniProtKB-SubCell"/>
</dbReference>
<keyword evidence="10" id="KW-1003">Cell membrane</keyword>
<dbReference type="RefSeq" id="WP_013277523.1">
    <property type="nucleotide sequence ID" value="NC_014378.1"/>
</dbReference>
<dbReference type="KEGG" id="aar:Acear_0534"/>
<feature type="transmembrane region" description="Helical" evidence="10">
    <location>
        <begin position="85"/>
        <end position="110"/>
    </location>
</feature>
<evidence type="ECO:0000256" key="3">
    <source>
        <dbReference type="ARBA" id="ARBA00022630"/>
    </source>
</evidence>
<evidence type="ECO:0000256" key="7">
    <source>
        <dbReference type="ARBA" id="ARBA00022982"/>
    </source>
</evidence>
<evidence type="ECO:0000313" key="12">
    <source>
        <dbReference type="Proteomes" id="UP000001661"/>
    </source>
</evidence>
<evidence type="ECO:0000256" key="4">
    <source>
        <dbReference type="ARBA" id="ARBA00022643"/>
    </source>
</evidence>
<dbReference type="EMBL" id="CP002105">
    <property type="protein sequence ID" value="ADL12077.1"/>
    <property type="molecule type" value="Genomic_DNA"/>
</dbReference>
<dbReference type="eggNOG" id="COG4658">
    <property type="taxonomic scope" value="Bacteria"/>
</dbReference>
<evidence type="ECO:0000256" key="8">
    <source>
        <dbReference type="ARBA" id="ARBA00022989"/>
    </source>
</evidence>
<dbReference type="InterPro" id="IPR004338">
    <property type="entry name" value="NqrB/RnfD"/>
</dbReference>
<reference evidence="11 12" key="1">
    <citation type="journal article" date="2010" name="Stand. Genomic Sci.">
        <title>Complete genome sequence of Acetohalobium arabaticum type strain (Z-7288).</title>
        <authorList>
            <person name="Sikorski J."/>
            <person name="Lapidus A."/>
            <person name="Chertkov O."/>
            <person name="Lucas S."/>
            <person name="Copeland A."/>
            <person name="Glavina Del Rio T."/>
            <person name="Nolan M."/>
            <person name="Tice H."/>
            <person name="Cheng J.F."/>
            <person name="Han C."/>
            <person name="Brambilla E."/>
            <person name="Pitluck S."/>
            <person name="Liolios K."/>
            <person name="Ivanova N."/>
            <person name="Mavromatis K."/>
            <person name="Mikhailova N."/>
            <person name="Pati A."/>
            <person name="Bruce D."/>
            <person name="Detter C."/>
            <person name="Tapia R."/>
            <person name="Goodwin L."/>
            <person name="Chen A."/>
            <person name="Palaniappan K."/>
            <person name="Land M."/>
            <person name="Hauser L."/>
            <person name="Chang Y.J."/>
            <person name="Jeffries C.D."/>
            <person name="Rohde M."/>
            <person name="Goker M."/>
            <person name="Spring S."/>
            <person name="Woyke T."/>
            <person name="Bristow J."/>
            <person name="Eisen J.A."/>
            <person name="Markowitz V."/>
            <person name="Hugenholtz P."/>
            <person name="Kyrpides N.C."/>
            <person name="Klenk H.P."/>
        </authorList>
    </citation>
    <scope>NUCLEOTIDE SEQUENCE [LARGE SCALE GENOMIC DNA]</scope>
    <source>
        <strain evidence="12">ATCC 49924 / DSM 5501 / Z-7288</strain>
    </source>
</reference>
<dbReference type="HOGENOM" id="CLU_042020_1_0_9"/>
<proteinExistence type="inferred from homology"/>
<comment type="subcellular location">
    <subcellularLocation>
        <location evidence="10">Cell membrane</location>
        <topology evidence="10">Multi-pass membrane protein</topology>
    </subcellularLocation>
</comment>
<dbReference type="AlphaFoldDB" id="D9QV18"/>
<dbReference type="Pfam" id="PF03116">
    <property type="entry name" value="NQR2_RnfD_RnfE"/>
    <property type="match status" value="1"/>
</dbReference>
<comment type="cofactor">
    <cofactor evidence="10">
        <name>FMN</name>
        <dbReference type="ChEBI" id="CHEBI:58210"/>
    </cofactor>
</comment>
<keyword evidence="7 10" id="KW-0249">Electron transport</keyword>
<keyword evidence="9 10" id="KW-0472">Membrane</keyword>
<evidence type="ECO:0000256" key="5">
    <source>
        <dbReference type="ARBA" id="ARBA00022692"/>
    </source>
</evidence>
<keyword evidence="12" id="KW-1185">Reference proteome</keyword>
<dbReference type="GO" id="GO:0055085">
    <property type="term" value="P:transmembrane transport"/>
    <property type="evidence" value="ECO:0007669"/>
    <property type="project" value="InterPro"/>
</dbReference>
<comment type="similarity">
    <text evidence="10">Belongs to the NqrB/RnfD family.</text>
</comment>
<comment type="function">
    <text evidence="10">Part of a membrane-bound complex that couples electron transfer with translocation of ions across the membrane.</text>
</comment>
<feature type="modified residue" description="FMN phosphoryl threonine" evidence="10">
    <location>
        <position position="156"/>
    </location>
</feature>